<evidence type="ECO:0000313" key="2">
    <source>
        <dbReference type="EMBL" id="SHH39765.1"/>
    </source>
</evidence>
<name>A0A1M5SMQ7_9FIRM</name>
<sequence>MRKWNVIFLIFFVFMLIIIVSCNNINNDRIEENKVAENKIEVTEIEQTNEELIRKEKDFIFPNSHIEKLTEKQLLGLSNKLLEYARNEIFARKGHIFKKEKYRNYFAKKSWYKPTTTVEFSSLNSIEKYNVNFIKFFEDRYRKTHEKHENYKTNYDVYPCNKEINIDINGDGKTERILFELENMSNYKLHINNLVIEGELGNYSNNFAIVDIDKNDNFKEIIISDYGPSNDYVSYFYCYDGQNIIKMGQTEGLFEYGIKIDGMGKLSARTRSKILQTWFFDKYYTLSKEHKLIEVPQDIYITNYDVFIKRPIKLLKNRGNSDDYFILNEGRKVTIVGTDDKEWCLVETKIGERGWFAVDEFSIIRNEGLDAYKIFGGLCYAD</sequence>
<dbReference type="AlphaFoldDB" id="A0A1M5SMQ7"/>
<evidence type="ECO:0000313" key="3">
    <source>
        <dbReference type="Proteomes" id="UP000183967"/>
    </source>
</evidence>
<proteinExistence type="predicted"/>
<dbReference type="SMART" id="SM01324">
    <property type="entry name" value="YARHG"/>
    <property type="match status" value="1"/>
</dbReference>
<keyword evidence="3" id="KW-1185">Reference proteome</keyword>
<reference evidence="3" key="1">
    <citation type="submission" date="2016-11" db="EMBL/GenBank/DDBJ databases">
        <authorList>
            <person name="Varghese N."/>
            <person name="Submissions S."/>
        </authorList>
    </citation>
    <scope>NUCLEOTIDE SEQUENCE [LARGE SCALE GENOMIC DNA]</scope>
    <source>
        <strain evidence="3">DSM 13643</strain>
    </source>
</reference>
<dbReference type="EMBL" id="FQXO01000013">
    <property type="protein sequence ID" value="SHH39765.1"/>
    <property type="molecule type" value="Genomic_DNA"/>
</dbReference>
<dbReference type="Pfam" id="PF13308">
    <property type="entry name" value="YARHG"/>
    <property type="match status" value="1"/>
</dbReference>
<dbReference type="PROSITE" id="PS51257">
    <property type="entry name" value="PROKAR_LIPOPROTEIN"/>
    <property type="match status" value="1"/>
</dbReference>
<evidence type="ECO:0000259" key="1">
    <source>
        <dbReference type="SMART" id="SM01324"/>
    </source>
</evidence>
<dbReference type="OrthoDB" id="517663at2"/>
<organism evidence="2 3">
    <name type="scientific">Caloranaerobacter azorensis DSM 13643</name>
    <dbReference type="NCBI Taxonomy" id="1121264"/>
    <lineage>
        <taxon>Bacteria</taxon>
        <taxon>Bacillati</taxon>
        <taxon>Bacillota</taxon>
        <taxon>Tissierellia</taxon>
        <taxon>Tissierellales</taxon>
        <taxon>Thermohalobacteraceae</taxon>
        <taxon>Caloranaerobacter</taxon>
    </lineage>
</organism>
<dbReference type="InterPro" id="IPR025582">
    <property type="entry name" value="YARHG_dom"/>
</dbReference>
<gene>
    <name evidence="2" type="ORF">SAMN02745135_00656</name>
</gene>
<dbReference type="InterPro" id="IPR038434">
    <property type="entry name" value="YARHG_sf"/>
</dbReference>
<dbReference type="RefSeq" id="WP_073195444.1">
    <property type="nucleotide sequence ID" value="NZ_FQXO01000013.1"/>
</dbReference>
<dbReference type="Proteomes" id="UP000183967">
    <property type="component" value="Unassembled WGS sequence"/>
</dbReference>
<feature type="domain" description="YARHG" evidence="1">
    <location>
        <begin position="57"/>
        <end position="139"/>
    </location>
</feature>
<dbReference type="Gene3D" id="1.20.58.1690">
    <property type="match status" value="1"/>
</dbReference>
<protein>
    <submittedName>
        <fullName evidence="2">YARHG domain-containing protein</fullName>
    </submittedName>
</protein>
<accession>A0A1M5SMQ7</accession>